<dbReference type="InterPro" id="IPR028082">
    <property type="entry name" value="Peripla_BP_I"/>
</dbReference>
<sequence>MRTRLAVAFASVALVVGAAYAAGCNVLLDASKYRVGEGTDDTGFACTKNDDCRRAFGDDGMCPASTRRCARIRSAECTRVLGDAASDEAIFIGSLFPFEQSSGAPIENGVEVALEEFRSVELPPVPGETRRRPLVLVACNDQGDGPTAVRAAQHLVNDLGIPAIIGSAFSNVTLQVANQVTIPRSVLLVSPSSTSPTLTRLTDNGLVWRTCPSDVIQAEAHLALMPHLERDAKLATGAEKIKVAVLHKGDLYGRGLAEALSPKLVFNEANALDQVDSGHFLRLDYGDPQDSAAPPDYAAAVRNVVAFEPHVVFLYGTTETVEPLIAQTEATWHTSLGYRPFYVMGDGSAVPELSAYLARAPDETRRRMLGTKPGTVGPKFEAFKSTYLSRVHDGTSPAATWAVNAYDALYTVAFSIVAAGADPLRGPNLARGLERLVSGQRISPGSANLNAAFDLLLAGASFDYDGASGPLDFDRTTGEAPSDILLWCMQRDSEPRIAPVYFSAAEGKLVGGLPEIRAFCGF</sequence>
<dbReference type="InterPro" id="IPR051010">
    <property type="entry name" value="BCAA_transport"/>
</dbReference>
<dbReference type="InterPro" id="IPR028081">
    <property type="entry name" value="Leu-bd"/>
</dbReference>
<protein>
    <submittedName>
        <fullName evidence="5">ABC transporter substrate-binding protein</fullName>
    </submittedName>
</protein>
<evidence type="ECO:0000313" key="5">
    <source>
        <dbReference type="EMBL" id="WXB10211.1"/>
    </source>
</evidence>
<feature type="domain" description="Leucine-binding protein" evidence="4">
    <location>
        <begin position="101"/>
        <end position="437"/>
    </location>
</feature>
<accession>A0ABZ2LM08</accession>
<feature type="chain" id="PRO_5047157176" evidence="3">
    <location>
        <begin position="22"/>
        <end position="522"/>
    </location>
</feature>
<keyword evidence="2 3" id="KW-0732">Signal</keyword>
<dbReference type="Gene3D" id="3.40.50.2300">
    <property type="match status" value="2"/>
</dbReference>
<dbReference type="PANTHER" id="PTHR30483">
    <property type="entry name" value="LEUCINE-SPECIFIC-BINDING PROTEIN"/>
    <property type="match status" value="1"/>
</dbReference>
<gene>
    <name evidence="5" type="ORF">LVJ94_23655</name>
</gene>
<evidence type="ECO:0000256" key="3">
    <source>
        <dbReference type="SAM" id="SignalP"/>
    </source>
</evidence>
<organism evidence="5 6">
    <name type="scientific">Pendulispora rubella</name>
    <dbReference type="NCBI Taxonomy" id="2741070"/>
    <lineage>
        <taxon>Bacteria</taxon>
        <taxon>Pseudomonadati</taxon>
        <taxon>Myxococcota</taxon>
        <taxon>Myxococcia</taxon>
        <taxon>Myxococcales</taxon>
        <taxon>Sorangiineae</taxon>
        <taxon>Pendulisporaceae</taxon>
        <taxon>Pendulispora</taxon>
    </lineage>
</organism>
<evidence type="ECO:0000313" key="6">
    <source>
        <dbReference type="Proteomes" id="UP001374803"/>
    </source>
</evidence>
<evidence type="ECO:0000256" key="2">
    <source>
        <dbReference type="ARBA" id="ARBA00022729"/>
    </source>
</evidence>
<dbReference type="RefSeq" id="WP_394839888.1">
    <property type="nucleotide sequence ID" value="NZ_CP089929.1"/>
</dbReference>
<feature type="signal peptide" evidence="3">
    <location>
        <begin position="1"/>
        <end position="21"/>
    </location>
</feature>
<evidence type="ECO:0000259" key="4">
    <source>
        <dbReference type="Pfam" id="PF13458"/>
    </source>
</evidence>
<dbReference type="Proteomes" id="UP001374803">
    <property type="component" value="Chromosome"/>
</dbReference>
<evidence type="ECO:0000256" key="1">
    <source>
        <dbReference type="ARBA" id="ARBA00010062"/>
    </source>
</evidence>
<dbReference type="SUPFAM" id="SSF53822">
    <property type="entry name" value="Periplasmic binding protein-like I"/>
    <property type="match status" value="1"/>
</dbReference>
<comment type="similarity">
    <text evidence="1">Belongs to the leucine-binding protein family.</text>
</comment>
<reference evidence="5" key="1">
    <citation type="submission" date="2021-12" db="EMBL/GenBank/DDBJ databases">
        <title>Discovery of the Pendulisporaceae a myxobacterial family with distinct sporulation behavior and unique specialized metabolism.</title>
        <authorList>
            <person name="Garcia R."/>
            <person name="Popoff A."/>
            <person name="Bader C.D."/>
            <person name="Loehr J."/>
            <person name="Walesch S."/>
            <person name="Walt C."/>
            <person name="Boldt J."/>
            <person name="Bunk B."/>
            <person name="Haeckl F.J.F.P.J."/>
            <person name="Gunesch A.P."/>
            <person name="Birkelbach J."/>
            <person name="Nuebel U."/>
            <person name="Pietschmann T."/>
            <person name="Bach T."/>
            <person name="Mueller R."/>
        </authorList>
    </citation>
    <scope>NUCLEOTIDE SEQUENCE</scope>
    <source>
        <strain evidence="5">MSr11367</strain>
    </source>
</reference>
<proteinExistence type="inferred from homology"/>
<name>A0ABZ2LM08_9BACT</name>
<dbReference type="Pfam" id="PF13458">
    <property type="entry name" value="Peripla_BP_6"/>
    <property type="match status" value="1"/>
</dbReference>
<dbReference type="PANTHER" id="PTHR30483:SF6">
    <property type="entry name" value="PERIPLASMIC BINDING PROTEIN OF ABC TRANSPORTER FOR NATURAL AMINO ACIDS"/>
    <property type="match status" value="1"/>
</dbReference>
<keyword evidence="6" id="KW-1185">Reference proteome</keyword>
<dbReference type="EMBL" id="CP089983">
    <property type="protein sequence ID" value="WXB10211.1"/>
    <property type="molecule type" value="Genomic_DNA"/>
</dbReference>